<gene>
    <name evidence="1" type="ORF">QFC24_003787</name>
</gene>
<proteinExistence type="predicted"/>
<organism evidence="1 2">
    <name type="scientific">Naganishia onofrii</name>
    <dbReference type="NCBI Taxonomy" id="1851511"/>
    <lineage>
        <taxon>Eukaryota</taxon>
        <taxon>Fungi</taxon>
        <taxon>Dikarya</taxon>
        <taxon>Basidiomycota</taxon>
        <taxon>Agaricomycotina</taxon>
        <taxon>Tremellomycetes</taxon>
        <taxon>Filobasidiales</taxon>
        <taxon>Filobasidiaceae</taxon>
        <taxon>Naganishia</taxon>
    </lineage>
</organism>
<sequence length="1990" mass="222647">MAVSSISEAGRFGKSKAEVHRNKQAYIHTFTSVMDYPKKAPMPAPPTSDSTATDAAVKNAAQRSQRKAKSNAINKMDITRERETTVPPSNASASGSTISKDTTPKVTLLPSVSSGLTSAMSTDTSQSTGPKPSNNPIAKKAQIPKAPALNRKSVKWSGPREPKPRDRPRLFELKECPVFYPTPEEFQDPMQYLKTIGDEGRGKEFGMCKIVPPEGWQMPFVLDTEIFRFQTRLQRLNSLEASSRAKLNFLDQLYMFHRQQGSPNITIPSLDHRPLDIWALRKAVNKAGGLAAVNHKKGWGEITKSLGYTYAQTPHVKGAYLKIVQPFDDFYTHVKTSPMSHLKNASHNMGSPLTPLPSDLQPPPSTTNKSMSGNQDLSATPSRIVGNAEKLGSPVRPSNMEDKEVPRRISDGKEQSRLRNGYGKAKASSSPEEDQVYTKDLDEVENAIKVPSIEPSDSQGEEAQATGHKRKRRTDGSCESTMCEIRKSISLLTQNVAIPATPPAKRAGARQGRMGFVGGGGAGPNESFVEGDACEVCRSGRDGTKLLLCDECDKGFHIYCLDPPLSKVPVNEEWYCPTCLLGTGNDYGFDVGQEHSIHTFQERARAFKHEYFKSHRPKFVRPPNLETCEDFGDIKIDEAEVETEFWRLVENEYETVEVEYGADVHSITHGSAAPTLETHPTNPWSSNPWNLNNLPILPQSLLRYIRSDISGMTVPWAYIGMLFSAFCWHNEDHHTYSVNYMYWGSTKTWYGIPGAHAEKFEETIMKEAPELFEQQPGLLYQLVTMMNPGRLQKMGVDVFAVDQRPNEFVITFPKAYHCGFNHGLNFNEAVNFALPDWLSFGKECVARYQLHCKPPVFSHEELLMTISQFSKSIETAIWLDQALKETIETEIIKRDALRAHVVHLGEIIDSDDKLEEQYTCCVCKAFCYLSQVTCSCTSNVTCLDHASSVCKCPMSTRILRKRASEDYLQQLQATIHERAMIPSDWRQRFKAMMAETPRPPVKSLRSAIMEAEKIAYPIPELETLRPLMTEVNAWTAGANKLLNRKKSIKKRGRPRNDEADDMDEDESEKASAEVVQKYIKASEDIGFEAPETQQLRQLASSISEFENRARVTLNTPESDLSLQDAEGLLLLGESLPVEVPELGQLRMLTNRLKWFAEMDDLDEAFLELKDVIDYVQRAHMYAIPSDHEFVRILSMKLDNGREWLSAAEGILNQHEVWQVEGPDETPLISIEEIDELLRQDIDRPVVGEVMGKLGQFKVKIQSAQATLRSITSLAGHRKRGTIQQVQKAFLSAKAKACAVDLSDMPEWKECVDALEGYQKWLDALKEALGMPTASTNEEIQDALYRDFEAILSALDPEDDKYTKPEIEISPSGKTIYHCRHCSELYHPGCLSLDPVDTSTDKKIKCTFCKSRDIHTLRDPRSRPSIVKLVPLIDEGKWNFRFPVDEQDTVRSILDTAVRIAKITLPLALSSPNQGIKPAEEELVVQFWLRKLLHVPFEIEVERKDEERIQLYPALINKLKILRKKVKPIPIAAQSMESLVNTRFRNGWPTLIFRRWMPGDRTMRCLCRRRPADSFLRVTCDRCDQRFHASCVAAPAEALGCDGESWTCPFCAINDGVEYQYAQVRSQLPDHFGTQIFIDGPETIQRGLQYVTRLEPHSYANTDRRVILLEVLTFYADEPVAPGSIARAKQPAGAIGDRLVQPPSARPFASTTSSRPSTSGSRFGVTFPQARPSSGTPDSSSAWRDSPGRFGIADTSSSDRVSLYPGPGRTPLSSRSERIYPPSALASATLPRDEMDMRPTPASQRPLVPRLIQPSEQIPYHRPITADGGAFPSALSQRSGRWSPPPPPILDDRHKGRRHLPASSAAVYGKTGYGYDNEEDRHHAGRLCIDQLKPLEEPREGSYAYPPPPLQRYDPGSRGSHNIPAPLQHYGLPTAQRQPPVNAGSKSYTQQQPTTTTTLPSSRYTSQMHIPPFHGSPPGFGASRSADGTEV</sequence>
<dbReference type="Proteomes" id="UP001234202">
    <property type="component" value="Unassembled WGS sequence"/>
</dbReference>
<keyword evidence="2" id="KW-1185">Reference proteome</keyword>
<accession>A0ACC2XLJ5</accession>
<reference evidence="1" key="1">
    <citation type="submission" date="2023-04" db="EMBL/GenBank/DDBJ databases">
        <title>Draft Genome sequencing of Naganishia species isolated from polar environments using Oxford Nanopore Technology.</title>
        <authorList>
            <person name="Leo P."/>
            <person name="Venkateswaran K."/>
        </authorList>
    </citation>
    <scope>NUCLEOTIDE SEQUENCE</scope>
    <source>
        <strain evidence="1">DBVPG 5303</strain>
    </source>
</reference>
<name>A0ACC2XLJ5_9TREE</name>
<dbReference type="EMBL" id="JASBWV010000012">
    <property type="protein sequence ID" value="KAJ9123572.1"/>
    <property type="molecule type" value="Genomic_DNA"/>
</dbReference>
<protein>
    <submittedName>
        <fullName evidence="1">Uncharacterized protein</fullName>
    </submittedName>
</protein>
<evidence type="ECO:0000313" key="2">
    <source>
        <dbReference type="Proteomes" id="UP001234202"/>
    </source>
</evidence>
<evidence type="ECO:0000313" key="1">
    <source>
        <dbReference type="EMBL" id="KAJ9123572.1"/>
    </source>
</evidence>
<comment type="caution">
    <text evidence="1">The sequence shown here is derived from an EMBL/GenBank/DDBJ whole genome shotgun (WGS) entry which is preliminary data.</text>
</comment>